<feature type="compositionally biased region" description="Polar residues" evidence="1">
    <location>
        <begin position="596"/>
        <end position="615"/>
    </location>
</feature>
<name>L7JXD2_TRAHO</name>
<keyword evidence="4" id="KW-1185">Reference proteome</keyword>
<gene>
    <name evidence="3" type="ORF">THOM_1061</name>
</gene>
<evidence type="ECO:0000313" key="3">
    <source>
        <dbReference type="EMBL" id="ELQ75975.1"/>
    </source>
</evidence>
<organism evidence="3 4">
    <name type="scientific">Trachipleistophora hominis</name>
    <name type="common">Microsporidian parasite</name>
    <dbReference type="NCBI Taxonomy" id="72359"/>
    <lineage>
        <taxon>Eukaryota</taxon>
        <taxon>Fungi</taxon>
        <taxon>Fungi incertae sedis</taxon>
        <taxon>Microsporidia</taxon>
        <taxon>Pleistophoridae</taxon>
        <taxon>Trachipleistophora</taxon>
    </lineage>
</organism>
<proteinExistence type="predicted"/>
<feature type="region of interest" description="Disordered" evidence="1">
    <location>
        <begin position="83"/>
        <end position="116"/>
    </location>
</feature>
<feature type="compositionally biased region" description="Polar residues" evidence="1">
    <location>
        <begin position="85"/>
        <end position="106"/>
    </location>
</feature>
<feature type="compositionally biased region" description="Basic and acidic residues" evidence="1">
    <location>
        <begin position="619"/>
        <end position="633"/>
    </location>
</feature>
<dbReference type="InParanoid" id="L7JXD2"/>
<feature type="compositionally biased region" description="Polar residues" evidence="1">
    <location>
        <begin position="140"/>
        <end position="149"/>
    </location>
</feature>
<accession>L7JXD2</accession>
<feature type="chain" id="PRO_5003979104" description="Secreted protein" evidence="2">
    <location>
        <begin position="31"/>
        <end position="643"/>
    </location>
</feature>
<feature type="compositionally biased region" description="Polar residues" evidence="1">
    <location>
        <begin position="521"/>
        <end position="535"/>
    </location>
</feature>
<reference evidence="3 4" key="1">
    <citation type="journal article" date="2012" name="PLoS Pathog.">
        <title>The genome of the obligate intracellular parasite Trachipleistophora hominis: new insights into microsporidian genome dynamics and reductive evolution.</title>
        <authorList>
            <person name="Heinz E."/>
            <person name="Williams T.A."/>
            <person name="Nakjang S."/>
            <person name="Noel C.J."/>
            <person name="Swan D.C."/>
            <person name="Goldberg A.V."/>
            <person name="Harris S.R."/>
            <person name="Weinmaier T."/>
            <person name="Markert S."/>
            <person name="Becher D."/>
            <person name="Bernhardt J."/>
            <person name="Dagan T."/>
            <person name="Hacker C."/>
            <person name="Lucocq J.M."/>
            <person name="Schweder T."/>
            <person name="Rattei T."/>
            <person name="Hall N."/>
            <person name="Hirt R.P."/>
            <person name="Embley T.M."/>
        </authorList>
    </citation>
    <scope>NUCLEOTIDE SEQUENCE [LARGE SCALE GENOMIC DNA]</scope>
</reference>
<feature type="signal peptide" evidence="2">
    <location>
        <begin position="1"/>
        <end position="30"/>
    </location>
</feature>
<feature type="region of interest" description="Disordered" evidence="1">
    <location>
        <begin position="129"/>
        <end position="152"/>
    </location>
</feature>
<dbReference type="AlphaFoldDB" id="L7JXD2"/>
<evidence type="ECO:0008006" key="5">
    <source>
        <dbReference type="Google" id="ProtNLM"/>
    </source>
</evidence>
<feature type="region of interest" description="Disordered" evidence="1">
    <location>
        <begin position="510"/>
        <end position="541"/>
    </location>
</feature>
<protein>
    <recommendedName>
        <fullName evidence="5">Secreted protein</fullName>
    </recommendedName>
</protein>
<sequence>MVSFIRNRSNATNLLVQLSSLLVFLGCTQAADRREEVPLGTGWTPSLSFEERGIAQPQQQYQSFGRTHPGFTFETIVPTAPAYTQRPNMSMPPQSIRPQARSTTQPCDARRAPVGKVHSQFAYSEELPPRQYAAQPVPQNPKSQQQTLERATEPKAPQVFLLQPTEAAGIGILNPEHRLNVVSQQQDFIETSSNQFPRTMPESRSQYDHQQPLIDFSDESAFQSRPKLVRSDYLEQASCQQELTPEEAAEAGLKSMEDILQRAMHMRNFILGKQYEVYQMKKLVDILYYGSVAEKLEADATYLQILHHYFAIKESCGFYVPEQAKEDLIHMIRLNIQATNRVDEYKKHLKLTSAQEDRDDNSAFVGDDKIDISYSEELMKDFRRSMDQFNFYATDCVFKEILCDFARESSCAIQGLRTDIVNFIKNGDVPLVDVPVPTESVDDAAKTTCQSAETHGIQANTTPFQQIYDMTEVFVDKVFKILNERTLIPPEACDSDAQVRIPHFNVQPFVPRTKNDARNATLPSSASKAQPTGTAKRNVRFGMRATPSQVYEDVMQALSSFGPSRTQSEAQQRPPTAEKSVPTRMVQQEMYGRQPEFSSSSKSKGNRVGSGSFSSVKYAYERAAEEKKTEGKHKSNSGMRSMR</sequence>
<feature type="compositionally biased region" description="Polar residues" evidence="1">
    <location>
        <begin position="562"/>
        <end position="574"/>
    </location>
</feature>
<evidence type="ECO:0000313" key="4">
    <source>
        <dbReference type="Proteomes" id="UP000011185"/>
    </source>
</evidence>
<keyword evidence="2" id="KW-0732">Signal</keyword>
<evidence type="ECO:0000256" key="2">
    <source>
        <dbReference type="SAM" id="SignalP"/>
    </source>
</evidence>
<evidence type="ECO:0000256" key="1">
    <source>
        <dbReference type="SAM" id="MobiDB-lite"/>
    </source>
</evidence>
<dbReference type="VEuPathDB" id="MicrosporidiaDB:THOM_1061"/>
<dbReference type="Proteomes" id="UP000011185">
    <property type="component" value="Unassembled WGS sequence"/>
</dbReference>
<dbReference type="EMBL" id="JH993894">
    <property type="protein sequence ID" value="ELQ75975.1"/>
    <property type="molecule type" value="Genomic_DNA"/>
</dbReference>
<dbReference type="PROSITE" id="PS51257">
    <property type="entry name" value="PROKAR_LIPOPROTEIN"/>
    <property type="match status" value="1"/>
</dbReference>
<feature type="region of interest" description="Disordered" evidence="1">
    <location>
        <begin position="562"/>
        <end position="643"/>
    </location>
</feature>
<dbReference type="HOGENOM" id="CLU_425902_0_0_1"/>